<dbReference type="Gene3D" id="3.40.190.10">
    <property type="entry name" value="Periplasmic binding protein-like II"/>
    <property type="match status" value="2"/>
</dbReference>
<dbReference type="PANTHER" id="PTHR43649">
    <property type="entry name" value="ARABINOSE-BINDING PROTEIN-RELATED"/>
    <property type="match status" value="1"/>
</dbReference>
<dbReference type="InterPro" id="IPR006059">
    <property type="entry name" value="SBP"/>
</dbReference>
<sequence>MTGSHSPNAPSRRTIIKAIGGAAFTVPLLAAAGCGSGVPEQNTLRISYQQWGSGEVLVNYLTDVIKKYTANHPDISVELVPLVASENDYFTKNELMMSSSRTAPDLVYEDTFILKSDIAAGYLRPIDKYIDGWPQWEHFYDVAKNAVQGEDGRTYAVPTPTDTRALWYNQELLKKAGIETPWKPRSWDDLLETFRTIKKELPEVIPFNIYSGKPQGEKASMQGMEMLLYGTESTLYDEEKKKWVVGSAGFTQSLEFIRTVFSEKLGPTLGKALDPNITETIYNTWLPQGQLAVLLDGNWISSNWGEGLPGEWPEWTETMQLAEMPTRDGQDPGFVTMSGGWSWGMPKKASKPDLAWPFLREMMSTDNVTAWTISDSKLTNRKDVAARKEYQGYSPTADFFSRLVPGATYRPALAPYPEISSAIQSAMESVMIGAAEPAAAAAVYDSAVAGIVGAENTMKEA</sequence>
<reference evidence="1 2" key="1">
    <citation type="submission" date="2023-05" db="EMBL/GenBank/DDBJ databases">
        <title>Lithophilousrod everest ZFBP1038 complete genpme.</title>
        <authorList>
            <person name="Tian M."/>
        </authorList>
    </citation>
    <scope>NUCLEOTIDE SEQUENCE [LARGE SCALE GENOMIC DNA]</scope>
    <source>
        <strain evidence="1 2">ZFBP1038</strain>
    </source>
</reference>
<name>A0ABY8QWA0_9MICO</name>
<organism evidence="1 2">
    <name type="scientific">Saxibacter everestensis</name>
    <dbReference type="NCBI Taxonomy" id="2909229"/>
    <lineage>
        <taxon>Bacteria</taxon>
        <taxon>Bacillati</taxon>
        <taxon>Actinomycetota</taxon>
        <taxon>Actinomycetes</taxon>
        <taxon>Micrococcales</taxon>
        <taxon>Brevibacteriaceae</taxon>
        <taxon>Saxibacter</taxon>
    </lineage>
</organism>
<dbReference type="InterPro" id="IPR050490">
    <property type="entry name" value="Bact_solute-bd_prot1"/>
</dbReference>
<protein>
    <submittedName>
        <fullName evidence="1">Extracellular solute-binding protein</fullName>
    </submittedName>
</protein>
<evidence type="ECO:0000313" key="2">
    <source>
        <dbReference type="Proteomes" id="UP001209083"/>
    </source>
</evidence>
<dbReference type="RefSeq" id="WP_349639463.1">
    <property type="nucleotide sequence ID" value="NZ_CP090958.1"/>
</dbReference>
<gene>
    <name evidence="1" type="ORF">LWF01_02495</name>
</gene>
<accession>A0ABY8QWA0</accession>
<dbReference type="SUPFAM" id="SSF53850">
    <property type="entry name" value="Periplasmic binding protein-like II"/>
    <property type="match status" value="1"/>
</dbReference>
<proteinExistence type="predicted"/>
<dbReference type="PANTHER" id="PTHR43649:SF14">
    <property type="entry name" value="BLR3389 PROTEIN"/>
    <property type="match status" value="1"/>
</dbReference>
<dbReference type="EMBL" id="CP090958">
    <property type="protein sequence ID" value="WGW12659.1"/>
    <property type="molecule type" value="Genomic_DNA"/>
</dbReference>
<dbReference type="Pfam" id="PF01547">
    <property type="entry name" value="SBP_bac_1"/>
    <property type="match status" value="1"/>
</dbReference>
<dbReference type="Proteomes" id="UP001209083">
    <property type="component" value="Chromosome"/>
</dbReference>
<keyword evidence="2" id="KW-1185">Reference proteome</keyword>
<evidence type="ECO:0000313" key="1">
    <source>
        <dbReference type="EMBL" id="WGW12659.1"/>
    </source>
</evidence>